<keyword evidence="3" id="KW-0808">Transferase</keyword>
<accession>A0ABW1V0E1</accession>
<dbReference type="EC" id="2.7.7.65" evidence="3"/>
<evidence type="ECO:0000313" key="3">
    <source>
        <dbReference type="EMBL" id="MFC6331428.1"/>
    </source>
</evidence>
<dbReference type="EMBL" id="JBHSTE010000001">
    <property type="protein sequence ID" value="MFC6331428.1"/>
    <property type="molecule type" value="Genomic_DNA"/>
</dbReference>
<keyword evidence="1" id="KW-0812">Transmembrane</keyword>
<proteinExistence type="predicted"/>
<dbReference type="PANTHER" id="PTHR45138">
    <property type="entry name" value="REGULATORY COMPONENTS OF SENSORY TRANSDUCTION SYSTEM"/>
    <property type="match status" value="1"/>
</dbReference>
<dbReference type="GO" id="GO:0052621">
    <property type="term" value="F:diguanylate cyclase activity"/>
    <property type="evidence" value="ECO:0007669"/>
    <property type="project" value="UniProtKB-EC"/>
</dbReference>
<dbReference type="PROSITE" id="PS50887">
    <property type="entry name" value="GGDEF"/>
    <property type="match status" value="1"/>
</dbReference>
<feature type="transmembrane region" description="Helical" evidence="1">
    <location>
        <begin position="131"/>
        <end position="150"/>
    </location>
</feature>
<feature type="transmembrane region" description="Helical" evidence="1">
    <location>
        <begin position="162"/>
        <end position="180"/>
    </location>
</feature>
<dbReference type="Proteomes" id="UP001596233">
    <property type="component" value="Unassembled WGS sequence"/>
</dbReference>
<feature type="transmembrane region" description="Helical" evidence="1">
    <location>
        <begin position="68"/>
        <end position="90"/>
    </location>
</feature>
<dbReference type="SUPFAM" id="SSF55073">
    <property type="entry name" value="Nucleotide cyclase"/>
    <property type="match status" value="1"/>
</dbReference>
<dbReference type="InterPro" id="IPR029787">
    <property type="entry name" value="Nucleotide_cyclase"/>
</dbReference>
<keyword evidence="1" id="KW-1133">Transmembrane helix</keyword>
<dbReference type="InterPro" id="IPR050469">
    <property type="entry name" value="Diguanylate_Cyclase"/>
</dbReference>
<feature type="transmembrane region" description="Helical" evidence="1">
    <location>
        <begin position="102"/>
        <end position="125"/>
    </location>
</feature>
<feature type="transmembrane region" description="Helical" evidence="1">
    <location>
        <begin position="6"/>
        <end position="27"/>
    </location>
</feature>
<evidence type="ECO:0000259" key="2">
    <source>
        <dbReference type="PROSITE" id="PS50887"/>
    </source>
</evidence>
<dbReference type="RefSeq" id="WP_379230666.1">
    <property type="nucleotide sequence ID" value="NZ_JBHSTE010000001.1"/>
</dbReference>
<sequence length="379" mass="42772">MNDAFTNLSLIISSICVVVIAITWLSTIKIMSSYRNKQAFIMLISGLSIAAIPQLLTALAAIKQQPLPSMLSIISTIAGVISFIIINFVLMKMYTLGIKLRFAPILLLGFGALAAIVASLLFTPYEVKHGLAYPILDFYMFILIITMLVVTRQIDMPSSYFISLLTLFSYQLGLMLHRYVFEQSQLWLHILVEILPFFYYILLFYILLEWIMDRLLSTYQSAILDGLTGLYIRRHFQKKMLQIMYKKPAAIIFCDIDNFKLLNDTKGHQVADMALQQVAAIIKEEVSPYGIAGRYGGEELLGGIAIDRIKPANIAERIRERVEQETIVTVSVGFSTTKEADELMLLVKQADEAMYYAKTTGKNKVASYRSIPAALKQRT</sequence>
<dbReference type="CDD" id="cd01949">
    <property type="entry name" value="GGDEF"/>
    <property type="match status" value="1"/>
</dbReference>
<evidence type="ECO:0000313" key="4">
    <source>
        <dbReference type="Proteomes" id="UP001596233"/>
    </source>
</evidence>
<dbReference type="PANTHER" id="PTHR45138:SF9">
    <property type="entry name" value="DIGUANYLATE CYCLASE DGCM-RELATED"/>
    <property type="match status" value="1"/>
</dbReference>
<feature type="transmembrane region" description="Helical" evidence="1">
    <location>
        <begin position="186"/>
        <end position="208"/>
    </location>
</feature>
<evidence type="ECO:0000256" key="1">
    <source>
        <dbReference type="SAM" id="Phobius"/>
    </source>
</evidence>
<dbReference type="InterPro" id="IPR000160">
    <property type="entry name" value="GGDEF_dom"/>
</dbReference>
<keyword evidence="1" id="KW-0472">Membrane</keyword>
<dbReference type="SMART" id="SM00267">
    <property type="entry name" value="GGDEF"/>
    <property type="match status" value="1"/>
</dbReference>
<dbReference type="NCBIfam" id="TIGR00254">
    <property type="entry name" value="GGDEF"/>
    <property type="match status" value="1"/>
</dbReference>
<name>A0ABW1V0E1_9BACL</name>
<keyword evidence="3" id="KW-0548">Nucleotidyltransferase</keyword>
<gene>
    <name evidence="3" type="ORF">ACFP56_02255</name>
</gene>
<protein>
    <submittedName>
        <fullName evidence="3">GGDEF domain-containing protein</fullName>
        <ecNumber evidence="3">2.7.7.65</ecNumber>
    </submittedName>
</protein>
<keyword evidence="4" id="KW-1185">Reference proteome</keyword>
<dbReference type="InterPro" id="IPR043128">
    <property type="entry name" value="Rev_trsase/Diguanyl_cyclase"/>
</dbReference>
<feature type="domain" description="GGDEF" evidence="2">
    <location>
        <begin position="247"/>
        <end position="370"/>
    </location>
</feature>
<comment type="caution">
    <text evidence="3">The sequence shown here is derived from an EMBL/GenBank/DDBJ whole genome shotgun (WGS) entry which is preliminary data.</text>
</comment>
<organism evidence="3 4">
    <name type="scientific">Paenibacillus septentrionalis</name>
    <dbReference type="NCBI Taxonomy" id="429342"/>
    <lineage>
        <taxon>Bacteria</taxon>
        <taxon>Bacillati</taxon>
        <taxon>Bacillota</taxon>
        <taxon>Bacilli</taxon>
        <taxon>Bacillales</taxon>
        <taxon>Paenibacillaceae</taxon>
        <taxon>Paenibacillus</taxon>
    </lineage>
</organism>
<dbReference type="Gene3D" id="3.30.70.270">
    <property type="match status" value="1"/>
</dbReference>
<feature type="transmembrane region" description="Helical" evidence="1">
    <location>
        <begin position="39"/>
        <end position="62"/>
    </location>
</feature>
<reference evidence="4" key="1">
    <citation type="journal article" date="2019" name="Int. J. Syst. Evol. Microbiol.">
        <title>The Global Catalogue of Microorganisms (GCM) 10K type strain sequencing project: providing services to taxonomists for standard genome sequencing and annotation.</title>
        <authorList>
            <consortium name="The Broad Institute Genomics Platform"/>
            <consortium name="The Broad Institute Genome Sequencing Center for Infectious Disease"/>
            <person name="Wu L."/>
            <person name="Ma J."/>
        </authorList>
    </citation>
    <scope>NUCLEOTIDE SEQUENCE [LARGE SCALE GENOMIC DNA]</scope>
    <source>
        <strain evidence="4">PCU 280</strain>
    </source>
</reference>
<dbReference type="Pfam" id="PF00990">
    <property type="entry name" value="GGDEF"/>
    <property type="match status" value="1"/>
</dbReference>